<keyword evidence="1" id="KW-0812">Transmembrane</keyword>
<comment type="caution">
    <text evidence="2">The sequence shown here is derived from an EMBL/GenBank/DDBJ whole genome shotgun (WGS) entry which is preliminary data.</text>
</comment>
<keyword evidence="1" id="KW-0472">Membrane</keyword>
<evidence type="ECO:0000313" key="3">
    <source>
        <dbReference type="Proteomes" id="UP000178276"/>
    </source>
</evidence>
<gene>
    <name evidence="2" type="ORF">A2W57_01715</name>
</gene>
<protein>
    <submittedName>
        <fullName evidence="2">Uncharacterized protein</fullName>
    </submittedName>
</protein>
<reference evidence="2 3" key="1">
    <citation type="journal article" date="2016" name="Nat. Commun.">
        <title>Thousands of microbial genomes shed light on interconnected biogeochemical processes in an aquifer system.</title>
        <authorList>
            <person name="Anantharaman K."/>
            <person name="Brown C.T."/>
            <person name="Hug L.A."/>
            <person name="Sharon I."/>
            <person name="Castelle C.J."/>
            <person name="Probst A.J."/>
            <person name="Thomas B.C."/>
            <person name="Singh A."/>
            <person name="Wilkins M.J."/>
            <person name="Karaoz U."/>
            <person name="Brodie E.L."/>
            <person name="Williams K.H."/>
            <person name="Hubbard S.S."/>
            <person name="Banfield J.F."/>
        </authorList>
    </citation>
    <scope>NUCLEOTIDE SEQUENCE [LARGE SCALE GENOMIC DNA]</scope>
</reference>
<name>A0A1F5WCN3_9BACT</name>
<proteinExistence type="predicted"/>
<dbReference type="AlphaFoldDB" id="A0A1F5WCN3"/>
<accession>A0A1F5WCN3</accession>
<dbReference type="STRING" id="1798331.A2W57_01715"/>
<feature type="transmembrane region" description="Helical" evidence="1">
    <location>
        <begin position="47"/>
        <end position="65"/>
    </location>
</feature>
<feature type="transmembrane region" description="Helical" evidence="1">
    <location>
        <begin position="6"/>
        <end position="31"/>
    </location>
</feature>
<evidence type="ECO:0000256" key="1">
    <source>
        <dbReference type="SAM" id="Phobius"/>
    </source>
</evidence>
<organism evidence="2 3">
    <name type="scientific">Candidatus Giovannonibacteria bacterium RIFCSPHIGHO2_02_43_16</name>
    <dbReference type="NCBI Taxonomy" id="1798331"/>
    <lineage>
        <taxon>Bacteria</taxon>
        <taxon>Candidatus Giovannoniibacteriota</taxon>
    </lineage>
</organism>
<sequence>MPLISGPLAFALGFLPIIGFILAILIGIWLFKKIFRSDSSQTSKYKILQIVILMALITSLAYIVINNRAMLWYM</sequence>
<evidence type="ECO:0000313" key="2">
    <source>
        <dbReference type="EMBL" id="OGF73438.1"/>
    </source>
</evidence>
<keyword evidence="1" id="KW-1133">Transmembrane helix</keyword>
<dbReference type="Proteomes" id="UP000178276">
    <property type="component" value="Unassembled WGS sequence"/>
</dbReference>
<dbReference type="EMBL" id="MFHJ01000042">
    <property type="protein sequence ID" value="OGF73438.1"/>
    <property type="molecule type" value="Genomic_DNA"/>
</dbReference>